<dbReference type="PATRIC" id="fig|1173027.3.peg.6247"/>
<dbReference type="HOGENOM" id="CLU_019247_2_1_3"/>
<organism evidence="3 4">
    <name type="scientific">Allocoleopsis franciscana PCC 7113</name>
    <dbReference type="NCBI Taxonomy" id="1173027"/>
    <lineage>
        <taxon>Bacteria</taxon>
        <taxon>Bacillati</taxon>
        <taxon>Cyanobacteriota</taxon>
        <taxon>Cyanophyceae</taxon>
        <taxon>Coleofasciculales</taxon>
        <taxon>Coleofasciculaceae</taxon>
        <taxon>Allocoleopsis</taxon>
        <taxon>Allocoleopsis franciscana</taxon>
    </lineage>
</organism>
<dbReference type="SUPFAM" id="SSF51445">
    <property type="entry name" value="(Trans)glycosidases"/>
    <property type="match status" value="1"/>
</dbReference>
<name>K9WNC1_9CYAN</name>
<dbReference type="InterPro" id="IPR052177">
    <property type="entry name" value="Divisome_Glycosyl_Hydrolase"/>
</dbReference>
<dbReference type="PROSITE" id="PS51272">
    <property type="entry name" value="SLH"/>
    <property type="match status" value="3"/>
</dbReference>
<keyword evidence="1" id="KW-0732">Signal</keyword>
<feature type="domain" description="SLH" evidence="2">
    <location>
        <begin position="67"/>
        <end position="126"/>
    </location>
</feature>
<dbReference type="KEGG" id="mic:Mic7113_5636"/>
<dbReference type="PANTHER" id="PTHR43405:SF1">
    <property type="entry name" value="GLYCOSYL HYDROLASE DIGH"/>
    <property type="match status" value="1"/>
</dbReference>
<dbReference type="RefSeq" id="WP_015185397.1">
    <property type="nucleotide sequence ID" value="NC_019738.1"/>
</dbReference>
<dbReference type="Pfam" id="PF00395">
    <property type="entry name" value="SLH"/>
    <property type="match status" value="2"/>
</dbReference>
<dbReference type="PANTHER" id="PTHR43405">
    <property type="entry name" value="GLYCOSYL HYDROLASE DIGH"/>
    <property type="match status" value="1"/>
</dbReference>
<evidence type="ECO:0000256" key="1">
    <source>
        <dbReference type="ARBA" id="ARBA00022729"/>
    </source>
</evidence>
<reference evidence="3 4" key="1">
    <citation type="submission" date="2012-06" db="EMBL/GenBank/DDBJ databases">
        <title>Finished chromosome of genome of Microcoleus sp. PCC 7113.</title>
        <authorList>
            <consortium name="US DOE Joint Genome Institute"/>
            <person name="Gugger M."/>
            <person name="Coursin T."/>
            <person name="Rippka R."/>
            <person name="Tandeau De Marsac N."/>
            <person name="Huntemann M."/>
            <person name="Wei C.-L."/>
            <person name="Han J."/>
            <person name="Detter J.C."/>
            <person name="Han C."/>
            <person name="Tapia R."/>
            <person name="Chen A."/>
            <person name="Kyrpides N."/>
            <person name="Mavromatis K."/>
            <person name="Markowitz V."/>
            <person name="Szeto E."/>
            <person name="Ivanova N."/>
            <person name="Pagani I."/>
            <person name="Pati A."/>
            <person name="Goodwin L."/>
            <person name="Nordberg H.P."/>
            <person name="Cantor M.N."/>
            <person name="Hua S.X."/>
            <person name="Woyke T."/>
            <person name="Kerfeld C.A."/>
        </authorList>
    </citation>
    <scope>NUCLEOTIDE SEQUENCE [LARGE SCALE GENOMIC DNA]</scope>
    <source>
        <strain evidence="3 4">PCC 7113</strain>
    </source>
</reference>
<dbReference type="Gene3D" id="3.20.20.80">
    <property type="entry name" value="Glycosidases"/>
    <property type="match status" value="1"/>
</dbReference>
<proteinExistence type="predicted"/>
<dbReference type="Pfam" id="PF02638">
    <property type="entry name" value="GHL10"/>
    <property type="match status" value="1"/>
</dbReference>
<dbReference type="InterPro" id="IPR001119">
    <property type="entry name" value="SLH_dom"/>
</dbReference>
<evidence type="ECO:0000313" key="3">
    <source>
        <dbReference type="EMBL" id="AFZ21264.1"/>
    </source>
</evidence>
<dbReference type="OrthoDB" id="9759810at2"/>
<accession>K9WNC1</accession>
<evidence type="ECO:0000313" key="4">
    <source>
        <dbReference type="Proteomes" id="UP000010471"/>
    </source>
</evidence>
<feature type="domain" description="SLH" evidence="2">
    <location>
        <begin position="131"/>
        <end position="195"/>
    </location>
</feature>
<dbReference type="InterPro" id="IPR017853">
    <property type="entry name" value="GH"/>
</dbReference>
<sequence>MVATPPRFSDIQNHWARLFIEGLANQGMISGFPDGTFRPNQAMNRAEFAAILQKAFTQPKKRQYVPFVDVPAKFWAAPAIQKAYETGFISGYPGNRFRPEASISRLEVLLSLATGLDIPANNTFALKVSLPERYQDAAQIPTYATDKIRAATGANLVVNYPNLKQLRPLDAATRAEVAAFIYQALVYLEKVPAITSEYIVIVRPKTVSVSHQREFRAVWVTTAWNIDWPSQRGLPVEQQKSELIQILDRIQALNFNAIVLQVRPTGDALYSSQLEPWSEWLTGTQGKAPEPFYDPLEFAIAEAHKRNIELHAWFNPYRAGTSSQRSPNVRPHIALAYPEYVYQYDTNLWMDPGAQVIQDWTYNVILDVVRRYDIDGVHLDDYFYPYPVTGVKFPDEKTYSVYQAAGGKLAIADWRRDNVNRMTQRLSSGIQATKRHVKFGISPFGINRPGQPPQIKGLDQYEAIYADPKKWLEESWVDYMSPQLYWRIDPPQQSYSALLQWWVDNNPQGRHIYPGNNLSKLDGKDWPISEYERQVEITRNLAPKLALGNIFYSMKPLSQNRLGVFERFQTSLYPELALVPNMPWLGAVAPPIPDDVMMKDGKLTWKAASSGNIRSFSLYKQNADAWKLMQIINSATTTVTIEPGTYALCAVDNLANESAGVVISVT</sequence>
<dbReference type="eggNOG" id="COG1649">
    <property type="taxonomic scope" value="Bacteria"/>
</dbReference>
<dbReference type="AlphaFoldDB" id="K9WNC1"/>
<keyword evidence="4" id="KW-1185">Reference proteome</keyword>
<dbReference type="InterPro" id="IPR003790">
    <property type="entry name" value="GHL10"/>
</dbReference>
<feature type="domain" description="SLH" evidence="2">
    <location>
        <begin position="3"/>
        <end position="66"/>
    </location>
</feature>
<dbReference type="STRING" id="1173027.Mic7113_5636"/>
<evidence type="ECO:0000259" key="2">
    <source>
        <dbReference type="PROSITE" id="PS51272"/>
    </source>
</evidence>
<dbReference type="EMBL" id="CP003630">
    <property type="protein sequence ID" value="AFZ21264.1"/>
    <property type="molecule type" value="Genomic_DNA"/>
</dbReference>
<protein>
    <recommendedName>
        <fullName evidence="2">SLH domain-containing protein</fullName>
    </recommendedName>
</protein>
<dbReference type="Proteomes" id="UP000010471">
    <property type="component" value="Chromosome"/>
</dbReference>
<gene>
    <name evidence="3" type="ORF">Mic7113_5636</name>
</gene>